<feature type="domain" description="Restriction endonuclease type IV Mrr" evidence="1">
    <location>
        <begin position="13"/>
        <end position="50"/>
    </location>
</feature>
<dbReference type="Pfam" id="PF04471">
    <property type="entry name" value="Mrr_cat"/>
    <property type="match status" value="1"/>
</dbReference>
<keyword evidence="2" id="KW-0255">Endonuclease</keyword>
<keyword evidence="2" id="KW-0378">Hydrolase</keyword>
<dbReference type="Gene3D" id="3.40.1350.10">
    <property type="match status" value="1"/>
</dbReference>
<evidence type="ECO:0000313" key="3">
    <source>
        <dbReference type="Proteomes" id="UP000258533"/>
    </source>
</evidence>
<protein>
    <submittedName>
        <fullName evidence="2">Restriction endonuclease</fullName>
    </submittedName>
</protein>
<dbReference type="GO" id="GO:0004519">
    <property type="term" value="F:endonuclease activity"/>
    <property type="evidence" value="ECO:0007669"/>
    <property type="project" value="UniProtKB-KW"/>
</dbReference>
<dbReference type="InterPro" id="IPR011856">
    <property type="entry name" value="tRNA_endonuc-like_dom_sf"/>
</dbReference>
<dbReference type="Proteomes" id="UP000258533">
    <property type="component" value="Unassembled WGS sequence"/>
</dbReference>
<evidence type="ECO:0000313" key="2">
    <source>
        <dbReference type="EMBL" id="RFD77385.1"/>
    </source>
</evidence>
<dbReference type="RefSeq" id="WP_016809761.1">
    <property type="nucleotide sequence ID" value="NZ_JABUHF010000001.1"/>
</dbReference>
<comment type="caution">
    <text evidence="2">The sequence shown here is derived from an EMBL/GenBank/DDBJ whole genome shotgun (WGS) entry which is preliminary data.</text>
</comment>
<dbReference type="AlphaFoldDB" id="A0A2I1QE12"/>
<accession>A0A2I1QE12</accession>
<dbReference type="EMBL" id="LRTT01000001">
    <property type="protein sequence ID" value="RFD77385.1"/>
    <property type="molecule type" value="Genomic_DNA"/>
</dbReference>
<name>A0A2I1QE12_GARVA</name>
<sequence>MVLIKRGFRLAGKQGHGLFVTTSRFSQKAKDYSYNQHIILVDGVKLANLMIKHNFCVSTRKTFEIKTIDTDALLEYQDE</sequence>
<keyword evidence="2" id="KW-0540">Nuclease</keyword>
<dbReference type="SUPFAM" id="SSF52980">
    <property type="entry name" value="Restriction endonuclease-like"/>
    <property type="match status" value="1"/>
</dbReference>
<organism evidence="2 3">
    <name type="scientific">Gardnerella vaginalis</name>
    <dbReference type="NCBI Taxonomy" id="2702"/>
    <lineage>
        <taxon>Bacteria</taxon>
        <taxon>Bacillati</taxon>
        <taxon>Actinomycetota</taxon>
        <taxon>Actinomycetes</taxon>
        <taxon>Bifidobacteriales</taxon>
        <taxon>Bifidobacteriaceae</taxon>
        <taxon>Gardnerella</taxon>
    </lineage>
</organism>
<reference evidence="2 3" key="1">
    <citation type="submission" date="2016-02" db="EMBL/GenBank/DDBJ databases">
        <title>Gardnerella vaginalis Subgroups Defined by cpn60 Sequencing and Sialidase Activity in Isolates from Canada, Belgium and Kenya.</title>
        <authorList>
            <person name="Schellenberg J."/>
            <person name="Paramel Jayaprakash T."/>
            <person name="Withana Gamage N."/>
            <person name="Patterson M.H."/>
            <person name="Vaneechoutte M."/>
            <person name="Hill J.E."/>
        </authorList>
    </citation>
    <scope>NUCLEOTIDE SEQUENCE [LARGE SCALE GENOMIC DNA]</scope>
    <source>
        <strain evidence="2 3">N144</strain>
    </source>
</reference>
<dbReference type="InterPro" id="IPR011335">
    <property type="entry name" value="Restrct_endonuc-II-like"/>
</dbReference>
<dbReference type="GO" id="GO:0009307">
    <property type="term" value="P:DNA restriction-modification system"/>
    <property type="evidence" value="ECO:0007669"/>
    <property type="project" value="InterPro"/>
</dbReference>
<dbReference type="InterPro" id="IPR007560">
    <property type="entry name" value="Restrct_endonuc_IV_Mrr"/>
</dbReference>
<proteinExistence type="predicted"/>
<evidence type="ECO:0000259" key="1">
    <source>
        <dbReference type="Pfam" id="PF04471"/>
    </source>
</evidence>
<dbReference type="GO" id="GO:0003677">
    <property type="term" value="F:DNA binding"/>
    <property type="evidence" value="ECO:0007669"/>
    <property type="project" value="InterPro"/>
</dbReference>
<gene>
    <name evidence="2" type="ORF">AXE73_01915</name>
</gene>